<evidence type="ECO:0000313" key="3">
    <source>
        <dbReference type="Proteomes" id="UP000696294"/>
    </source>
</evidence>
<sequence>MIERDLGHLDIDRLLKNADAQMARSADLGTAMAGLVGRAEDELVTVTYAGTGLDDLRLHPKAMLLTSAELAERVKRAIEQAATDLRRQTTEKMEEVFGEENPLRPDLDPEPAAEQARLLRAAQDRMFGDPAGEIHRMVQRLEY</sequence>
<feature type="compositionally biased region" description="Basic and acidic residues" evidence="1">
    <location>
        <begin position="90"/>
        <end position="107"/>
    </location>
</feature>
<dbReference type="GO" id="GO:0003677">
    <property type="term" value="F:DNA binding"/>
    <property type="evidence" value="ECO:0007669"/>
    <property type="project" value="UniProtKB-KW"/>
</dbReference>
<dbReference type="InterPro" id="IPR036894">
    <property type="entry name" value="YbaB-like_sf"/>
</dbReference>
<name>A0ABX1BGG7_9ACTN</name>
<organism evidence="2 3">
    <name type="scientific">Nonomuraea composti</name>
    <dbReference type="NCBI Taxonomy" id="2720023"/>
    <lineage>
        <taxon>Bacteria</taxon>
        <taxon>Bacillati</taxon>
        <taxon>Actinomycetota</taxon>
        <taxon>Actinomycetes</taxon>
        <taxon>Streptosporangiales</taxon>
        <taxon>Streptosporangiaceae</taxon>
        <taxon>Nonomuraea</taxon>
    </lineage>
</organism>
<dbReference type="Gene3D" id="3.30.1310.10">
    <property type="entry name" value="Nucleoid-associated protein YbaB-like domain"/>
    <property type="match status" value="1"/>
</dbReference>
<accession>A0ABX1BGG7</accession>
<dbReference type="EMBL" id="JAATEP010000032">
    <property type="protein sequence ID" value="NJP94834.1"/>
    <property type="molecule type" value="Genomic_DNA"/>
</dbReference>
<gene>
    <name evidence="2" type="ORF">HCN51_36285</name>
</gene>
<evidence type="ECO:0000313" key="2">
    <source>
        <dbReference type="EMBL" id="NJP94834.1"/>
    </source>
</evidence>
<protein>
    <submittedName>
        <fullName evidence="2">YbaB/EbfC family DNA-binding protein</fullName>
    </submittedName>
</protein>
<comment type="caution">
    <text evidence="2">The sequence shown here is derived from an EMBL/GenBank/DDBJ whole genome shotgun (WGS) entry which is preliminary data.</text>
</comment>
<feature type="region of interest" description="Disordered" evidence="1">
    <location>
        <begin position="90"/>
        <end position="109"/>
    </location>
</feature>
<dbReference type="Proteomes" id="UP000696294">
    <property type="component" value="Unassembled WGS sequence"/>
</dbReference>
<proteinExistence type="predicted"/>
<dbReference type="RefSeq" id="WP_168016006.1">
    <property type="nucleotide sequence ID" value="NZ_JAATEP010000032.1"/>
</dbReference>
<evidence type="ECO:0000256" key="1">
    <source>
        <dbReference type="SAM" id="MobiDB-lite"/>
    </source>
</evidence>
<keyword evidence="2" id="KW-0238">DNA-binding</keyword>
<reference evidence="2 3" key="1">
    <citation type="submission" date="2020-03" db="EMBL/GenBank/DDBJ databases">
        <title>WGS of actinomycetes isolated from Thailand.</title>
        <authorList>
            <person name="Thawai C."/>
        </authorList>
    </citation>
    <scope>NUCLEOTIDE SEQUENCE [LARGE SCALE GENOMIC DNA]</scope>
    <source>
        <strain evidence="2 3">FMUSA5-5</strain>
    </source>
</reference>
<keyword evidence="3" id="KW-1185">Reference proteome</keyword>